<name>A0ABY2BLT3_9ACTN</name>
<dbReference type="SUPFAM" id="SSF55961">
    <property type="entry name" value="Bet v1-like"/>
    <property type="match status" value="1"/>
</dbReference>
<evidence type="ECO:0000313" key="3">
    <source>
        <dbReference type="EMBL" id="TCO24226.1"/>
    </source>
</evidence>
<dbReference type="CDD" id="cd07826">
    <property type="entry name" value="SRPBCC_CalC_Aha1-like_9"/>
    <property type="match status" value="1"/>
</dbReference>
<proteinExistence type="inferred from homology"/>
<organism evidence="3 4">
    <name type="scientific">Kribbella orskensis</name>
    <dbReference type="NCBI Taxonomy" id="2512216"/>
    <lineage>
        <taxon>Bacteria</taxon>
        <taxon>Bacillati</taxon>
        <taxon>Actinomycetota</taxon>
        <taxon>Actinomycetes</taxon>
        <taxon>Propionibacteriales</taxon>
        <taxon>Kribbellaceae</taxon>
        <taxon>Kribbella</taxon>
    </lineage>
</organism>
<feature type="domain" description="Activator of Hsp90 ATPase homologue 1/2-like C-terminal" evidence="2">
    <location>
        <begin position="19"/>
        <end position="150"/>
    </location>
</feature>
<evidence type="ECO:0000259" key="2">
    <source>
        <dbReference type="Pfam" id="PF08327"/>
    </source>
</evidence>
<reference evidence="3 4" key="1">
    <citation type="journal article" date="2015" name="Stand. Genomic Sci.">
        <title>Genomic Encyclopedia of Bacterial and Archaeal Type Strains, Phase III: the genomes of soil and plant-associated and newly described type strains.</title>
        <authorList>
            <person name="Whitman W.B."/>
            <person name="Woyke T."/>
            <person name="Klenk H.P."/>
            <person name="Zhou Y."/>
            <person name="Lilburn T.G."/>
            <person name="Beck B.J."/>
            <person name="De Vos P."/>
            <person name="Vandamme P."/>
            <person name="Eisen J.A."/>
            <person name="Garrity G."/>
            <person name="Hugenholtz P."/>
            <person name="Kyrpides N.C."/>
        </authorList>
    </citation>
    <scope>NUCLEOTIDE SEQUENCE [LARGE SCALE GENOMIC DNA]</scope>
    <source>
        <strain evidence="3 4">VKM Ac-2538</strain>
    </source>
</reference>
<dbReference type="RefSeq" id="WP_132189170.1">
    <property type="nucleotide sequence ID" value="NZ_SLWM01000005.1"/>
</dbReference>
<keyword evidence="4" id="KW-1185">Reference proteome</keyword>
<dbReference type="Pfam" id="PF08327">
    <property type="entry name" value="AHSA1"/>
    <property type="match status" value="1"/>
</dbReference>
<protein>
    <submittedName>
        <fullName evidence="3">Uncharacterized protein YndB with AHSA1/START domain</fullName>
    </submittedName>
</protein>
<evidence type="ECO:0000313" key="4">
    <source>
        <dbReference type="Proteomes" id="UP000295818"/>
    </source>
</evidence>
<dbReference type="EMBL" id="SLWM01000005">
    <property type="protein sequence ID" value="TCO24226.1"/>
    <property type="molecule type" value="Genomic_DNA"/>
</dbReference>
<sequence>MKVIAELGLPQVIITREFAAPRELLFRAYTEPELLARWLGPDSLTLTVNQLDVRHGGRWRWTHYDADGKGYVFHGLYHGTPSPERIVQTYEFGERPGHVYLNTITFEEHDGTTTLRQNTVFQTVEERDDYVRADMETGIRASMAKLDDLVTRLAKEARHA</sequence>
<dbReference type="InterPro" id="IPR013538">
    <property type="entry name" value="ASHA1/2-like_C"/>
</dbReference>
<gene>
    <name evidence="3" type="ORF">EV644_105259</name>
</gene>
<dbReference type="Gene3D" id="3.30.530.20">
    <property type="match status" value="1"/>
</dbReference>
<dbReference type="Proteomes" id="UP000295818">
    <property type="component" value="Unassembled WGS sequence"/>
</dbReference>
<comment type="similarity">
    <text evidence="1">Belongs to the AHA1 family.</text>
</comment>
<comment type="caution">
    <text evidence="3">The sequence shown here is derived from an EMBL/GenBank/DDBJ whole genome shotgun (WGS) entry which is preliminary data.</text>
</comment>
<accession>A0ABY2BLT3</accession>
<evidence type="ECO:0000256" key="1">
    <source>
        <dbReference type="ARBA" id="ARBA00006817"/>
    </source>
</evidence>
<dbReference type="InterPro" id="IPR023393">
    <property type="entry name" value="START-like_dom_sf"/>
</dbReference>